<proteinExistence type="predicted"/>
<accession>A0A438GGQ2</accession>
<name>A0A438GGQ2_VITVI</name>
<evidence type="ECO:0000313" key="1">
    <source>
        <dbReference type="EMBL" id="RVW71371.1"/>
    </source>
</evidence>
<comment type="caution">
    <text evidence="1">The sequence shown here is derived from an EMBL/GenBank/DDBJ whole genome shotgun (WGS) entry which is preliminary data.</text>
</comment>
<organism evidence="1 2">
    <name type="scientific">Vitis vinifera</name>
    <name type="common">Grape</name>
    <dbReference type="NCBI Taxonomy" id="29760"/>
    <lineage>
        <taxon>Eukaryota</taxon>
        <taxon>Viridiplantae</taxon>
        <taxon>Streptophyta</taxon>
        <taxon>Embryophyta</taxon>
        <taxon>Tracheophyta</taxon>
        <taxon>Spermatophyta</taxon>
        <taxon>Magnoliopsida</taxon>
        <taxon>eudicotyledons</taxon>
        <taxon>Gunneridae</taxon>
        <taxon>Pentapetalae</taxon>
        <taxon>rosids</taxon>
        <taxon>Vitales</taxon>
        <taxon>Vitaceae</taxon>
        <taxon>Viteae</taxon>
        <taxon>Vitis</taxon>
    </lineage>
</organism>
<sequence length="120" mass="13920">MSEALRGGRSWFVVESKSFELQVEEVGGKLRGCIWERCRGITSWIRFGEVSLSRLLDGVEAFYRDNGNRRWVLDWEEGGGKYRLERHSNEVGRFLLYSVCDLESKRYCIIFLEGRGLFGG</sequence>
<dbReference type="Proteomes" id="UP000288805">
    <property type="component" value="Unassembled WGS sequence"/>
</dbReference>
<gene>
    <name evidence="1" type="ORF">CK203_060939</name>
</gene>
<protein>
    <submittedName>
        <fullName evidence="1">Uncharacterized protein</fullName>
    </submittedName>
</protein>
<reference evidence="1 2" key="1">
    <citation type="journal article" date="2018" name="PLoS Genet.">
        <title>Population sequencing reveals clonal diversity and ancestral inbreeding in the grapevine cultivar Chardonnay.</title>
        <authorList>
            <person name="Roach M.J."/>
            <person name="Johnson D.L."/>
            <person name="Bohlmann J."/>
            <person name="van Vuuren H.J."/>
            <person name="Jones S.J."/>
            <person name="Pretorius I.S."/>
            <person name="Schmidt S.A."/>
            <person name="Borneman A.R."/>
        </authorList>
    </citation>
    <scope>NUCLEOTIDE SEQUENCE [LARGE SCALE GENOMIC DNA]</scope>
    <source>
        <strain evidence="2">cv. Chardonnay</strain>
        <tissue evidence="1">Leaf</tissue>
    </source>
</reference>
<dbReference type="AlphaFoldDB" id="A0A438GGQ2"/>
<dbReference type="EMBL" id="QGNW01000439">
    <property type="protein sequence ID" value="RVW71371.1"/>
    <property type="molecule type" value="Genomic_DNA"/>
</dbReference>
<evidence type="ECO:0000313" key="2">
    <source>
        <dbReference type="Proteomes" id="UP000288805"/>
    </source>
</evidence>